<dbReference type="CDD" id="cd05846">
    <property type="entry name" value="IgV_1_MRC-OX-2_like"/>
    <property type="match status" value="1"/>
</dbReference>
<dbReference type="GO" id="GO:0030424">
    <property type="term" value="C:axon"/>
    <property type="evidence" value="ECO:0007669"/>
    <property type="project" value="TreeGrafter"/>
</dbReference>
<dbReference type="InterPro" id="IPR013106">
    <property type="entry name" value="Ig_V-set"/>
</dbReference>
<keyword evidence="13" id="KW-1185">Reference proteome</keyword>
<dbReference type="GO" id="GO:0009986">
    <property type="term" value="C:cell surface"/>
    <property type="evidence" value="ECO:0007669"/>
    <property type="project" value="TreeGrafter"/>
</dbReference>
<reference evidence="12" key="3">
    <citation type="submission" date="2025-09" db="UniProtKB">
        <authorList>
            <consortium name="Ensembl"/>
        </authorList>
    </citation>
    <scope>IDENTIFICATION</scope>
</reference>
<protein>
    <submittedName>
        <fullName evidence="12">Uncharacterized LOC107321278</fullName>
    </submittedName>
</protein>
<dbReference type="SMART" id="SM00409">
    <property type="entry name" value="IG"/>
    <property type="match status" value="1"/>
</dbReference>
<keyword evidence="5 10" id="KW-0472">Membrane</keyword>
<keyword evidence="4 10" id="KW-1133">Transmembrane helix</keyword>
<dbReference type="Proteomes" id="UP000694412">
    <property type="component" value="Chromosome 1"/>
</dbReference>
<evidence type="ECO:0000256" key="8">
    <source>
        <dbReference type="ARBA" id="ARBA00023319"/>
    </source>
</evidence>
<dbReference type="GO" id="GO:0098632">
    <property type="term" value="F:cell-cell adhesion mediator activity"/>
    <property type="evidence" value="ECO:0007669"/>
    <property type="project" value="InterPro"/>
</dbReference>
<dbReference type="Ensembl" id="ENSCJPT00005030341.1">
    <property type="protein sequence ID" value="ENSCJPP00005022107.1"/>
    <property type="gene ID" value="ENSCJPG00005017675.1"/>
</dbReference>
<dbReference type="Pfam" id="PF07686">
    <property type="entry name" value="V-set"/>
    <property type="match status" value="1"/>
</dbReference>
<feature type="domain" description="Ig-like" evidence="11">
    <location>
        <begin position="32"/>
        <end position="130"/>
    </location>
</feature>
<evidence type="ECO:0000256" key="4">
    <source>
        <dbReference type="ARBA" id="ARBA00022989"/>
    </source>
</evidence>
<dbReference type="InterPro" id="IPR013783">
    <property type="entry name" value="Ig-like_fold"/>
</dbReference>
<dbReference type="GO" id="GO:0043031">
    <property type="term" value="P:negative regulation of macrophage activation"/>
    <property type="evidence" value="ECO:0007669"/>
    <property type="project" value="InterPro"/>
</dbReference>
<dbReference type="InterPro" id="IPR033321">
    <property type="entry name" value="CD200_Ig_V_dom"/>
</dbReference>
<dbReference type="PANTHER" id="PTHR46841">
    <property type="entry name" value="OX-2 MEMBRANE GLYCOPROTEIN"/>
    <property type="match status" value="1"/>
</dbReference>
<evidence type="ECO:0000313" key="12">
    <source>
        <dbReference type="Ensembl" id="ENSCJPP00005022107.1"/>
    </source>
</evidence>
<evidence type="ECO:0000259" key="11">
    <source>
        <dbReference type="PROSITE" id="PS50835"/>
    </source>
</evidence>
<dbReference type="GO" id="GO:0043025">
    <property type="term" value="C:neuronal cell body"/>
    <property type="evidence" value="ECO:0007669"/>
    <property type="project" value="TreeGrafter"/>
</dbReference>
<evidence type="ECO:0000256" key="5">
    <source>
        <dbReference type="ARBA" id="ARBA00023136"/>
    </source>
</evidence>
<dbReference type="PROSITE" id="PS50835">
    <property type="entry name" value="IG_LIKE"/>
    <property type="match status" value="1"/>
</dbReference>
<evidence type="ECO:0000256" key="1">
    <source>
        <dbReference type="ARBA" id="ARBA00004167"/>
    </source>
</evidence>
<dbReference type="AlphaFoldDB" id="A0A8C2U761"/>
<accession>A0A8C2U761</accession>
<dbReference type="GO" id="GO:0016020">
    <property type="term" value="C:membrane"/>
    <property type="evidence" value="ECO:0007669"/>
    <property type="project" value="UniProtKB-SubCell"/>
</dbReference>
<dbReference type="InterPro" id="IPR007110">
    <property type="entry name" value="Ig-like_dom"/>
</dbReference>
<dbReference type="GO" id="GO:0034113">
    <property type="term" value="P:heterotypic cell-cell adhesion"/>
    <property type="evidence" value="ECO:0007669"/>
    <property type="project" value="TreeGrafter"/>
</dbReference>
<keyword evidence="2 10" id="KW-0812">Transmembrane</keyword>
<feature type="region of interest" description="Disordered" evidence="9">
    <location>
        <begin position="376"/>
        <end position="410"/>
    </location>
</feature>
<keyword evidence="3" id="KW-0732">Signal</keyword>
<feature type="compositionally biased region" description="Polar residues" evidence="9">
    <location>
        <begin position="281"/>
        <end position="292"/>
    </location>
</feature>
<dbReference type="PANTHER" id="PTHR46841:SF10">
    <property type="entry name" value="CD200 MOLECULE LIKE 1-RELATED"/>
    <property type="match status" value="1"/>
</dbReference>
<feature type="compositionally biased region" description="Polar residues" evidence="9">
    <location>
        <begin position="243"/>
        <end position="254"/>
    </location>
</feature>
<feature type="region of interest" description="Disordered" evidence="9">
    <location>
        <begin position="210"/>
        <end position="326"/>
    </location>
</feature>
<dbReference type="Gene3D" id="2.60.40.10">
    <property type="entry name" value="Immunoglobulins"/>
    <property type="match status" value="1"/>
</dbReference>
<reference evidence="12" key="2">
    <citation type="submission" date="2025-08" db="UniProtKB">
        <authorList>
            <consortium name="Ensembl"/>
        </authorList>
    </citation>
    <scope>IDENTIFICATION</scope>
</reference>
<keyword evidence="6" id="KW-1015">Disulfide bond</keyword>
<evidence type="ECO:0000313" key="13">
    <source>
        <dbReference type="Proteomes" id="UP000694412"/>
    </source>
</evidence>
<dbReference type="InterPro" id="IPR036179">
    <property type="entry name" value="Ig-like_dom_sf"/>
</dbReference>
<feature type="transmembrane region" description="Helical" evidence="10">
    <location>
        <begin position="182"/>
        <end position="202"/>
    </location>
</feature>
<evidence type="ECO:0000256" key="7">
    <source>
        <dbReference type="ARBA" id="ARBA00023180"/>
    </source>
</evidence>
<evidence type="ECO:0000256" key="10">
    <source>
        <dbReference type="SAM" id="Phobius"/>
    </source>
</evidence>
<name>A0A8C2U761_COTJA</name>
<dbReference type="InterPro" id="IPR047164">
    <property type="entry name" value="OX2G-like"/>
</dbReference>
<evidence type="ECO:0000256" key="2">
    <source>
        <dbReference type="ARBA" id="ARBA00022692"/>
    </source>
</evidence>
<evidence type="ECO:0000256" key="3">
    <source>
        <dbReference type="ARBA" id="ARBA00022729"/>
    </source>
</evidence>
<sequence length="410" mass="46216">MEFQHSTRHDSSRDYSFYQVSHAFSLPLIQCPGLFLGLEEAVKCESITEAPLGQEANFSCDFLLRMNVFQVTWQKINGSSVWNIATYSQTHGLRLQESFQRKARLTVAALNTSAITLQNLTSEDTSCYRCIFNVFPHGSFSSPDLCLKIQKSGNANRTEVNMLVISSPSTRGISGTQKRIDLVVFFIGAVLGTLILLITWLIKRRRRKLQMPRPLSTPEKEKGLQEDVCEQSVSLKTPKVQGSAYQNERQTPGSSHHKRLLNPRRNLEGNTERETGKQDVSELSSSQKTPKVQGSAHLNERQTPGSILRKRQPTPMRYLEEKKERETWRRNKRLVFSEEAGSQDSTSHNIPQGELTALSNDELLCTLLKNNSDTEECEESELCPALATPWPSTGEKSAHQSPVARSPEEH</sequence>
<dbReference type="GeneTree" id="ENSGT00530000063970"/>
<dbReference type="SUPFAM" id="SSF48726">
    <property type="entry name" value="Immunoglobulin"/>
    <property type="match status" value="1"/>
</dbReference>
<keyword evidence="7" id="KW-0325">Glycoprotein</keyword>
<reference evidence="12" key="1">
    <citation type="submission" date="2015-11" db="EMBL/GenBank/DDBJ databases">
        <authorList>
            <consortium name="International Coturnix japonica Genome Analysis Consortium"/>
            <person name="Warren W."/>
            <person name="Burt D.W."/>
            <person name="Antin P.B."/>
            <person name="Lanford R."/>
            <person name="Gros J."/>
            <person name="Wilson R.K."/>
        </authorList>
    </citation>
    <scope>NUCLEOTIDE SEQUENCE [LARGE SCALE GENOMIC DNA]</scope>
</reference>
<keyword evidence="8" id="KW-0393">Immunoglobulin domain</keyword>
<proteinExistence type="predicted"/>
<comment type="subcellular location">
    <subcellularLocation>
        <location evidence="1">Membrane</location>
        <topology evidence="1">Single-pass membrane protein</topology>
    </subcellularLocation>
</comment>
<evidence type="ECO:0000256" key="6">
    <source>
        <dbReference type="ARBA" id="ARBA00023157"/>
    </source>
</evidence>
<dbReference type="GO" id="GO:0150079">
    <property type="term" value="P:negative regulation of neuroinflammatory response"/>
    <property type="evidence" value="ECO:0007669"/>
    <property type="project" value="TreeGrafter"/>
</dbReference>
<dbReference type="InterPro" id="IPR003599">
    <property type="entry name" value="Ig_sub"/>
</dbReference>
<dbReference type="GO" id="GO:0050776">
    <property type="term" value="P:regulation of immune response"/>
    <property type="evidence" value="ECO:0007669"/>
    <property type="project" value="InterPro"/>
</dbReference>
<feature type="compositionally biased region" description="Basic and acidic residues" evidence="9">
    <location>
        <begin position="265"/>
        <end position="280"/>
    </location>
</feature>
<organism evidence="12 13">
    <name type="scientific">Coturnix japonica</name>
    <name type="common">Japanese quail</name>
    <name type="synonym">Coturnix coturnix japonica</name>
    <dbReference type="NCBI Taxonomy" id="93934"/>
    <lineage>
        <taxon>Eukaryota</taxon>
        <taxon>Metazoa</taxon>
        <taxon>Chordata</taxon>
        <taxon>Craniata</taxon>
        <taxon>Vertebrata</taxon>
        <taxon>Euteleostomi</taxon>
        <taxon>Archelosauria</taxon>
        <taxon>Archosauria</taxon>
        <taxon>Dinosauria</taxon>
        <taxon>Saurischia</taxon>
        <taxon>Theropoda</taxon>
        <taxon>Coelurosauria</taxon>
        <taxon>Aves</taxon>
        <taxon>Neognathae</taxon>
        <taxon>Galloanserae</taxon>
        <taxon>Galliformes</taxon>
        <taxon>Phasianidae</taxon>
        <taxon>Perdicinae</taxon>
        <taxon>Coturnix</taxon>
    </lineage>
</organism>
<evidence type="ECO:0000256" key="9">
    <source>
        <dbReference type="SAM" id="MobiDB-lite"/>
    </source>
</evidence>